<evidence type="ECO:0000256" key="6">
    <source>
        <dbReference type="SAM" id="MobiDB-lite"/>
    </source>
</evidence>
<keyword evidence="3" id="KW-0863">Zinc-finger</keyword>
<reference evidence="9" key="1">
    <citation type="submission" date="2022-08" db="EMBL/GenBank/DDBJ databases">
        <authorList>
            <person name="Marques A."/>
        </authorList>
    </citation>
    <scope>NUCLEOTIDE SEQUENCE</scope>
    <source>
        <strain evidence="9">RhyPub2mFocal</strain>
        <tissue evidence="9">Leaves</tissue>
    </source>
</reference>
<dbReference type="EMBL" id="JAMFTS010000002">
    <property type="protein sequence ID" value="KAJ4800040.1"/>
    <property type="molecule type" value="Genomic_DNA"/>
</dbReference>
<evidence type="ECO:0000259" key="7">
    <source>
        <dbReference type="Pfam" id="PF02721"/>
    </source>
</evidence>
<dbReference type="GO" id="GO:0008270">
    <property type="term" value="F:zinc ion binding"/>
    <property type="evidence" value="ECO:0007669"/>
    <property type="project" value="UniProtKB-KW"/>
</dbReference>
<dbReference type="SUPFAM" id="SSF50249">
    <property type="entry name" value="Nucleic acid-binding proteins"/>
    <property type="match status" value="3"/>
</dbReference>
<dbReference type="PANTHER" id="PTHR47165">
    <property type="entry name" value="OS03G0429900 PROTEIN"/>
    <property type="match status" value="1"/>
</dbReference>
<organism evidence="9 10">
    <name type="scientific">Rhynchospora pubera</name>
    <dbReference type="NCBI Taxonomy" id="906938"/>
    <lineage>
        <taxon>Eukaryota</taxon>
        <taxon>Viridiplantae</taxon>
        <taxon>Streptophyta</taxon>
        <taxon>Embryophyta</taxon>
        <taxon>Tracheophyta</taxon>
        <taxon>Spermatophyta</taxon>
        <taxon>Magnoliopsida</taxon>
        <taxon>Liliopsida</taxon>
        <taxon>Poales</taxon>
        <taxon>Cyperaceae</taxon>
        <taxon>Cyperoideae</taxon>
        <taxon>Rhynchosporeae</taxon>
        <taxon>Rhynchospora</taxon>
    </lineage>
</organism>
<feature type="compositionally biased region" description="Low complexity" evidence="6">
    <location>
        <begin position="460"/>
        <end position="475"/>
    </location>
</feature>
<dbReference type="GO" id="GO:0003677">
    <property type="term" value="F:DNA binding"/>
    <property type="evidence" value="ECO:0007669"/>
    <property type="project" value="UniProtKB-KW"/>
</dbReference>
<dbReference type="InterPro" id="IPR013955">
    <property type="entry name" value="Rep_factor-A_C"/>
</dbReference>
<protein>
    <submittedName>
        <fullName evidence="9">Replication protein A 70 kDa DNA-binding subunit B</fullName>
    </submittedName>
</protein>
<dbReference type="InterPro" id="IPR047192">
    <property type="entry name" value="Euk_RPA1_DBD_C"/>
</dbReference>
<gene>
    <name evidence="9" type="ORF">LUZ62_051286</name>
</gene>
<evidence type="ECO:0000313" key="10">
    <source>
        <dbReference type="Proteomes" id="UP001140206"/>
    </source>
</evidence>
<sequence length="534" mass="61034">MTSPIPVSTLTMTTDIQRARIHGRPIRIWPASDPRRGRVWKLNFLLLDHVGGKIQGIIFANEYQRISTAFAEHNIVEITRFAIDESTKDYQVVDYDYMLKITRQTQVKTLSPNLYQIPTYHFDFKRLEDVGTEITYEKAVLDTIARIVGFSAVRVIASQGNARVQTLYLMNERGFTIDVALWVDFIDKFDIADLYEKSKTSPVAVACNSLQIKKDFNGVYSLKTYTGTRFHFDSAMKEISDYIQQTPYDGKAIVLEATPEMFSRPGPSLSLLPKRDPIKITLQELNALYLDNFTESLYQCAVRIVRITDPFDWCYEACTECRRKLEHDEQGYYCTECRIRRRHSTSWYRVRIQVKDHTDVAQFIVLGKTAQMIIGTDAPALKAQQDEDSDHTPQALLNIVNKTYLFTVSGKQPGQNRKYRNYTVCRHEPVPDNMIDLLPEPVLFLQDTPPHPQNTSISSETPIVHEPPTEIPITPLTNPLETEKVIGKRRLEDSEGTSVVPIKSVRRRLEDDLSAQTTDEQGPDQGSTAGKDQE</sequence>
<dbReference type="InterPro" id="IPR012340">
    <property type="entry name" value="NA-bd_OB-fold"/>
</dbReference>
<evidence type="ECO:0000259" key="8">
    <source>
        <dbReference type="Pfam" id="PF08646"/>
    </source>
</evidence>
<evidence type="ECO:0000256" key="5">
    <source>
        <dbReference type="ARBA" id="ARBA00023125"/>
    </source>
</evidence>
<dbReference type="Gene3D" id="2.40.50.140">
    <property type="entry name" value="Nucleic acid-binding proteins"/>
    <property type="match status" value="3"/>
</dbReference>
<evidence type="ECO:0000256" key="2">
    <source>
        <dbReference type="ARBA" id="ARBA00022723"/>
    </source>
</evidence>
<dbReference type="Pfam" id="PF02721">
    <property type="entry name" value="DUF223"/>
    <property type="match status" value="1"/>
</dbReference>
<accession>A0AAV8G8K7</accession>
<dbReference type="PANTHER" id="PTHR47165:SF4">
    <property type="entry name" value="OS03G0429900 PROTEIN"/>
    <property type="match status" value="1"/>
</dbReference>
<dbReference type="InterPro" id="IPR003871">
    <property type="entry name" value="RFA1B/D_OB_1st"/>
</dbReference>
<evidence type="ECO:0000256" key="4">
    <source>
        <dbReference type="ARBA" id="ARBA00022833"/>
    </source>
</evidence>
<keyword evidence="4" id="KW-0862">Zinc</keyword>
<keyword evidence="2" id="KW-0479">Metal-binding</keyword>
<evidence type="ECO:0000313" key="9">
    <source>
        <dbReference type="EMBL" id="KAJ4800040.1"/>
    </source>
</evidence>
<keyword evidence="5 9" id="KW-0238">DNA-binding</keyword>
<feature type="compositionally biased region" description="Polar residues" evidence="6">
    <location>
        <begin position="514"/>
        <end position="534"/>
    </location>
</feature>
<feature type="region of interest" description="Disordered" evidence="6">
    <location>
        <begin position="450"/>
        <end position="534"/>
    </location>
</feature>
<comment type="caution">
    <text evidence="9">The sequence shown here is derived from an EMBL/GenBank/DDBJ whole genome shotgun (WGS) entry which is preliminary data.</text>
</comment>
<dbReference type="Pfam" id="PF08646">
    <property type="entry name" value="Rep_fac-A_C"/>
    <property type="match status" value="1"/>
</dbReference>
<dbReference type="AlphaFoldDB" id="A0AAV8G8K7"/>
<comment type="similarity">
    <text evidence="1">Belongs to the replication factor A protein 1 family.</text>
</comment>
<dbReference type="CDD" id="cd04476">
    <property type="entry name" value="RPA1_DBD_C"/>
    <property type="match status" value="1"/>
</dbReference>
<dbReference type="Proteomes" id="UP001140206">
    <property type="component" value="Chromosome 2"/>
</dbReference>
<name>A0AAV8G8K7_9POAL</name>
<evidence type="ECO:0000256" key="3">
    <source>
        <dbReference type="ARBA" id="ARBA00022771"/>
    </source>
</evidence>
<evidence type="ECO:0000256" key="1">
    <source>
        <dbReference type="ARBA" id="ARBA00005690"/>
    </source>
</evidence>
<feature type="domain" description="Replication protein A 70 kDa DNA-binding subunit B/D first OB fold" evidence="7">
    <location>
        <begin position="40"/>
        <end position="108"/>
    </location>
</feature>
<keyword evidence="10" id="KW-1185">Reference proteome</keyword>
<proteinExistence type="inferred from homology"/>
<feature type="domain" description="Replication factor A C-terminal" evidence="8">
    <location>
        <begin position="304"/>
        <end position="430"/>
    </location>
</feature>
<feature type="compositionally biased region" description="Basic and acidic residues" evidence="6">
    <location>
        <begin position="481"/>
        <end position="493"/>
    </location>
</feature>